<evidence type="ECO:0000256" key="4">
    <source>
        <dbReference type="ARBA" id="ARBA00040194"/>
    </source>
</evidence>
<protein>
    <recommendedName>
        <fullName evidence="4">Putative HNH nuclease YajD</fullName>
    </recommendedName>
</protein>
<evidence type="ECO:0000256" key="3">
    <source>
        <dbReference type="ARBA" id="ARBA00038412"/>
    </source>
</evidence>
<dbReference type="EMBL" id="QJKH01000005">
    <property type="protein sequence ID" value="PXX79742.1"/>
    <property type="molecule type" value="Genomic_DNA"/>
</dbReference>
<feature type="domain" description="HNH nuclease" evidence="5">
    <location>
        <begin position="17"/>
        <end position="77"/>
    </location>
</feature>
<dbReference type="STRING" id="1034346.GCA_000313565_00808"/>
<evidence type="ECO:0000256" key="2">
    <source>
        <dbReference type="ARBA" id="ARBA00022801"/>
    </source>
</evidence>
<dbReference type="InterPro" id="IPR003615">
    <property type="entry name" value="HNH_nuc"/>
</dbReference>
<dbReference type="GO" id="GO:0003676">
    <property type="term" value="F:nucleic acid binding"/>
    <property type="evidence" value="ECO:0007669"/>
    <property type="project" value="InterPro"/>
</dbReference>
<dbReference type="GO" id="GO:0008270">
    <property type="term" value="F:zinc ion binding"/>
    <property type="evidence" value="ECO:0007669"/>
    <property type="project" value="InterPro"/>
</dbReference>
<dbReference type="RefSeq" id="WP_022937120.1">
    <property type="nucleotide sequence ID" value="NZ_CABKRQ010000002.1"/>
</dbReference>
<dbReference type="OrthoDB" id="9811997at2"/>
<dbReference type="SMART" id="SM00507">
    <property type="entry name" value="HNHc"/>
    <property type="match status" value="1"/>
</dbReference>
<organism evidence="6 7">
    <name type="scientific">Dielma fastidiosa</name>
    <dbReference type="NCBI Taxonomy" id="1034346"/>
    <lineage>
        <taxon>Bacteria</taxon>
        <taxon>Bacillati</taxon>
        <taxon>Bacillota</taxon>
        <taxon>Erysipelotrichia</taxon>
        <taxon>Erysipelotrichales</taxon>
        <taxon>Erysipelotrichaceae</taxon>
        <taxon>Dielma</taxon>
    </lineage>
</organism>
<dbReference type="PANTHER" id="PTHR41286">
    <property type="entry name" value="HNH NUCLEASE YAJD-RELATED"/>
    <property type="match status" value="1"/>
</dbReference>
<keyword evidence="2" id="KW-0378">Hydrolase</keyword>
<dbReference type="PANTHER" id="PTHR41286:SF1">
    <property type="entry name" value="HNH NUCLEASE YAJD-RELATED"/>
    <property type="match status" value="1"/>
</dbReference>
<evidence type="ECO:0000313" key="6">
    <source>
        <dbReference type="EMBL" id="PXX79742.1"/>
    </source>
</evidence>
<keyword evidence="1" id="KW-0540">Nuclease</keyword>
<name>A0A318KSZ2_9FIRM</name>
<dbReference type="GO" id="GO:0005829">
    <property type="term" value="C:cytosol"/>
    <property type="evidence" value="ECO:0007669"/>
    <property type="project" value="TreeGrafter"/>
</dbReference>
<dbReference type="Pfam" id="PF01844">
    <property type="entry name" value="HNH"/>
    <property type="match status" value="1"/>
</dbReference>
<dbReference type="AlphaFoldDB" id="A0A318KSZ2"/>
<accession>A0A318KSZ2</accession>
<comment type="caution">
    <text evidence="6">The sequence shown here is derived from an EMBL/GenBank/DDBJ whole genome shotgun (WGS) entry which is preliminary data.</text>
</comment>
<keyword evidence="6" id="KW-0255">Endonuclease</keyword>
<proteinExistence type="inferred from homology"/>
<evidence type="ECO:0000313" key="7">
    <source>
        <dbReference type="Proteomes" id="UP000247612"/>
    </source>
</evidence>
<dbReference type="Proteomes" id="UP000247612">
    <property type="component" value="Unassembled WGS sequence"/>
</dbReference>
<sequence>MAQPFAKRFYKSKRWQRVRDYVYSRDNGLCQDCLKAGRITPGLEVHHLITLTASNIDDADIALNPDKLVTLCYECHKKRHWHDRSALTAGYKFDADGNIIEDTPPIDS</sequence>
<evidence type="ECO:0000259" key="5">
    <source>
        <dbReference type="SMART" id="SM00507"/>
    </source>
</evidence>
<dbReference type="CDD" id="cd00085">
    <property type="entry name" value="HNHc"/>
    <property type="match status" value="1"/>
</dbReference>
<dbReference type="InterPro" id="IPR002711">
    <property type="entry name" value="HNH"/>
</dbReference>
<dbReference type="GO" id="GO:0016787">
    <property type="term" value="F:hydrolase activity"/>
    <property type="evidence" value="ECO:0007669"/>
    <property type="project" value="UniProtKB-KW"/>
</dbReference>
<reference evidence="6 7" key="1">
    <citation type="submission" date="2018-05" db="EMBL/GenBank/DDBJ databases">
        <title>Genomic Encyclopedia of Type Strains, Phase IV (KMG-IV): sequencing the most valuable type-strain genomes for metagenomic binning, comparative biology and taxonomic classification.</title>
        <authorList>
            <person name="Goeker M."/>
        </authorList>
    </citation>
    <scope>NUCLEOTIDE SEQUENCE [LARGE SCALE GENOMIC DNA]</scope>
    <source>
        <strain evidence="6 7">JC118</strain>
    </source>
</reference>
<evidence type="ECO:0000256" key="1">
    <source>
        <dbReference type="ARBA" id="ARBA00022722"/>
    </source>
</evidence>
<gene>
    <name evidence="6" type="ORF">DES51_105216</name>
</gene>
<keyword evidence="7" id="KW-1185">Reference proteome</keyword>
<dbReference type="Gene3D" id="1.10.30.50">
    <property type="match status" value="1"/>
</dbReference>
<comment type="similarity">
    <text evidence="3">Belongs to the HNH nuclease family.</text>
</comment>
<dbReference type="GO" id="GO:0004519">
    <property type="term" value="F:endonuclease activity"/>
    <property type="evidence" value="ECO:0007669"/>
    <property type="project" value="UniProtKB-KW"/>
</dbReference>